<dbReference type="EMBL" id="JACHGN010000026">
    <property type="protein sequence ID" value="MBB5138972.1"/>
    <property type="molecule type" value="Genomic_DNA"/>
</dbReference>
<sequence>MLRFPEVFRTPGLRRASPTRKANFMSPIRRCL</sequence>
<organism evidence="1 2">
    <name type="scientific">Thermocatellispora tengchongensis</name>
    <dbReference type="NCBI Taxonomy" id="1073253"/>
    <lineage>
        <taxon>Bacteria</taxon>
        <taxon>Bacillati</taxon>
        <taxon>Actinomycetota</taxon>
        <taxon>Actinomycetes</taxon>
        <taxon>Streptosporangiales</taxon>
        <taxon>Streptosporangiaceae</taxon>
        <taxon>Thermocatellispora</taxon>
    </lineage>
</organism>
<evidence type="ECO:0000313" key="1">
    <source>
        <dbReference type="EMBL" id="MBB5138972.1"/>
    </source>
</evidence>
<protein>
    <submittedName>
        <fullName evidence="1">Uncharacterized protein</fullName>
    </submittedName>
</protein>
<evidence type="ECO:0000313" key="2">
    <source>
        <dbReference type="Proteomes" id="UP000578449"/>
    </source>
</evidence>
<dbReference type="Proteomes" id="UP000578449">
    <property type="component" value="Unassembled WGS sequence"/>
</dbReference>
<name>A0A840PIL5_9ACTN</name>
<reference evidence="1 2" key="1">
    <citation type="submission" date="2020-08" db="EMBL/GenBank/DDBJ databases">
        <title>Genomic Encyclopedia of Type Strains, Phase IV (KMG-IV): sequencing the most valuable type-strain genomes for metagenomic binning, comparative biology and taxonomic classification.</title>
        <authorList>
            <person name="Goeker M."/>
        </authorList>
    </citation>
    <scope>NUCLEOTIDE SEQUENCE [LARGE SCALE GENOMIC DNA]</scope>
    <source>
        <strain evidence="1 2">DSM 45615</strain>
    </source>
</reference>
<gene>
    <name evidence="1" type="ORF">HNP84_008734</name>
</gene>
<comment type="caution">
    <text evidence="1">The sequence shown here is derived from an EMBL/GenBank/DDBJ whole genome shotgun (WGS) entry which is preliminary data.</text>
</comment>
<accession>A0A840PIL5</accession>
<proteinExistence type="predicted"/>
<dbReference type="AlphaFoldDB" id="A0A840PIL5"/>
<keyword evidence="2" id="KW-1185">Reference proteome</keyword>